<protein>
    <submittedName>
        <fullName evidence="1">Uncharacterized protein</fullName>
    </submittedName>
</protein>
<dbReference type="Proteomes" id="UP000323917">
    <property type="component" value="Chromosome"/>
</dbReference>
<organism evidence="1 2">
    <name type="scientific">Bythopirellula goksoeyrii</name>
    <dbReference type="NCBI Taxonomy" id="1400387"/>
    <lineage>
        <taxon>Bacteria</taxon>
        <taxon>Pseudomonadati</taxon>
        <taxon>Planctomycetota</taxon>
        <taxon>Planctomycetia</taxon>
        <taxon>Pirellulales</taxon>
        <taxon>Lacipirellulaceae</taxon>
        <taxon>Bythopirellula</taxon>
    </lineage>
</organism>
<dbReference type="EMBL" id="CP042913">
    <property type="protein sequence ID" value="QEG34814.1"/>
    <property type="molecule type" value="Genomic_DNA"/>
</dbReference>
<evidence type="ECO:0000313" key="2">
    <source>
        <dbReference type="Proteomes" id="UP000323917"/>
    </source>
</evidence>
<dbReference type="KEGG" id="bgok:Pr1d_20990"/>
<keyword evidence="2" id="KW-1185">Reference proteome</keyword>
<dbReference type="AlphaFoldDB" id="A0A5B9Q719"/>
<accession>A0A5B9Q719</accession>
<reference evidence="1 2" key="1">
    <citation type="submission" date="2019-08" db="EMBL/GenBank/DDBJ databases">
        <title>Deep-cultivation of Planctomycetes and their phenomic and genomic characterization uncovers novel biology.</title>
        <authorList>
            <person name="Wiegand S."/>
            <person name="Jogler M."/>
            <person name="Boedeker C."/>
            <person name="Pinto D."/>
            <person name="Vollmers J."/>
            <person name="Rivas-Marin E."/>
            <person name="Kohn T."/>
            <person name="Peeters S.H."/>
            <person name="Heuer A."/>
            <person name="Rast P."/>
            <person name="Oberbeckmann S."/>
            <person name="Bunk B."/>
            <person name="Jeske O."/>
            <person name="Meyerdierks A."/>
            <person name="Storesund J.E."/>
            <person name="Kallscheuer N."/>
            <person name="Luecker S."/>
            <person name="Lage O.M."/>
            <person name="Pohl T."/>
            <person name="Merkel B.J."/>
            <person name="Hornburger P."/>
            <person name="Mueller R.-W."/>
            <person name="Bruemmer F."/>
            <person name="Labrenz M."/>
            <person name="Spormann A.M."/>
            <person name="Op den Camp H."/>
            <person name="Overmann J."/>
            <person name="Amann R."/>
            <person name="Jetten M.S.M."/>
            <person name="Mascher T."/>
            <person name="Medema M.H."/>
            <person name="Devos D.P."/>
            <person name="Kaster A.-K."/>
            <person name="Ovreas L."/>
            <person name="Rohde M."/>
            <person name="Galperin M.Y."/>
            <person name="Jogler C."/>
        </authorList>
    </citation>
    <scope>NUCLEOTIDE SEQUENCE [LARGE SCALE GENOMIC DNA]</scope>
    <source>
        <strain evidence="1 2">Pr1d</strain>
    </source>
</reference>
<evidence type="ECO:0000313" key="1">
    <source>
        <dbReference type="EMBL" id="QEG34814.1"/>
    </source>
</evidence>
<proteinExistence type="predicted"/>
<name>A0A5B9Q719_9BACT</name>
<sequence length="80" mass="9008">MDHPDPSARKEDGTEPVSYWWWPAPKSGNTLHESSGWVTPLLFWSEGVARTEDQQQAGNEFSADTFGNSQLFHVVSDYHG</sequence>
<gene>
    <name evidence="1" type="ORF">Pr1d_20990</name>
</gene>